<comment type="catalytic activity">
    <reaction evidence="12">
        <text>Couples ATP hydrolysis with the unwinding of duplex DNA by translocating in the 3'-5' direction.</text>
        <dbReference type="EC" id="5.6.2.4"/>
    </reaction>
</comment>
<dbReference type="GO" id="GO:0033202">
    <property type="term" value="C:DNA helicase complex"/>
    <property type="evidence" value="ECO:0007669"/>
    <property type="project" value="TreeGrafter"/>
</dbReference>
<dbReference type="GO" id="GO:0005524">
    <property type="term" value="F:ATP binding"/>
    <property type="evidence" value="ECO:0007669"/>
    <property type="project" value="UniProtKB-UniRule"/>
</dbReference>
<keyword evidence="6 15" id="KW-0347">Helicase</keyword>
<feature type="domain" description="UvrD-like helicase ATP-binding" evidence="16">
    <location>
        <begin position="23"/>
        <end position="337"/>
    </location>
</feature>
<protein>
    <recommendedName>
        <fullName evidence="13">DNA 3'-5' helicase</fullName>
        <ecNumber evidence="13">5.6.2.4</ecNumber>
    </recommendedName>
</protein>
<keyword evidence="19" id="KW-1185">Reference proteome</keyword>
<dbReference type="GO" id="GO:0000725">
    <property type="term" value="P:recombinational repair"/>
    <property type="evidence" value="ECO:0007669"/>
    <property type="project" value="TreeGrafter"/>
</dbReference>
<evidence type="ECO:0000256" key="15">
    <source>
        <dbReference type="PROSITE-ProRule" id="PRU00560"/>
    </source>
</evidence>
<evidence type="ECO:0000256" key="6">
    <source>
        <dbReference type="ARBA" id="ARBA00022806"/>
    </source>
</evidence>
<dbReference type="Pfam" id="PF00580">
    <property type="entry name" value="UvrD-helicase"/>
    <property type="match status" value="1"/>
</dbReference>
<evidence type="ECO:0000256" key="8">
    <source>
        <dbReference type="ARBA" id="ARBA00022840"/>
    </source>
</evidence>
<dbReference type="InterPro" id="IPR000212">
    <property type="entry name" value="DNA_helicase_UvrD/REP"/>
</dbReference>
<evidence type="ECO:0000259" key="17">
    <source>
        <dbReference type="PROSITE" id="PS51217"/>
    </source>
</evidence>
<evidence type="ECO:0000313" key="19">
    <source>
        <dbReference type="Proteomes" id="UP001224674"/>
    </source>
</evidence>
<accession>A0AAJ6AJQ4</accession>
<dbReference type="EMBL" id="CP122566">
    <property type="protein sequence ID" value="WGH93272.1"/>
    <property type="molecule type" value="Genomic_DNA"/>
</dbReference>
<dbReference type="SUPFAM" id="SSF52540">
    <property type="entry name" value="P-loop containing nucleoside triphosphate hydrolases"/>
    <property type="match status" value="1"/>
</dbReference>
<evidence type="ECO:0000256" key="11">
    <source>
        <dbReference type="ARBA" id="ARBA00023235"/>
    </source>
</evidence>
<keyword evidence="2" id="KW-0540">Nuclease</keyword>
<keyword evidence="8 15" id="KW-0067">ATP-binding</keyword>
<dbReference type="RefSeq" id="WP_279674889.1">
    <property type="nucleotide sequence ID" value="NZ_CP122566.1"/>
</dbReference>
<feature type="binding site" evidence="15">
    <location>
        <begin position="44"/>
        <end position="51"/>
    </location>
    <ligand>
        <name>ATP</name>
        <dbReference type="ChEBI" id="CHEBI:30616"/>
    </ligand>
</feature>
<evidence type="ECO:0000259" key="16">
    <source>
        <dbReference type="PROSITE" id="PS51198"/>
    </source>
</evidence>
<dbReference type="InterPro" id="IPR014016">
    <property type="entry name" value="UvrD-like_ATP-bd"/>
</dbReference>
<keyword evidence="10" id="KW-0234">DNA repair</keyword>
<dbReference type="AlphaFoldDB" id="A0AAJ6AJQ4"/>
<gene>
    <name evidence="18" type="ORF">QDX21_00165</name>
</gene>
<dbReference type="InterPro" id="IPR011604">
    <property type="entry name" value="PDDEXK-like_dom_sf"/>
</dbReference>
<evidence type="ECO:0000256" key="13">
    <source>
        <dbReference type="ARBA" id="ARBA00034808"/>
    </source>
</evidence>
<dbReference type="PANTHER" id="PTHR11070:SF59">
    <property type="entry name" value="DNA 3'-5' HELICASE"/>
    <property type="match status" value="1"/>
</dbReference>
<evidence type="ECO:0000256" key="3">
    <source>
        <dbReference type="ARBA" id="ARBA00022741"/>
    </source>
</evidence>
<dbReference type="Proteomes" id="UP001224674">
    <property type="component" value="Chromosome"/>
</dbReference>
<evidence type="ECO:0000313" key="18">
    <source>
        <dbReference type="EMBL" id="WGH93272.1"/>
    </source>
</evidence>
<keyword evidence="3 15" id="KW-0547">Nucleotide-binding</keyword>
<dbReference type="Gene3D" id="3.40.50.300">
    <property type="entry name" value="P-loop containing nucleotide triphosphate hydrolases"/>
    <property type="match status" value="3"/>
</dbReference>
<keyword evidence="4" id="KW-0227">DNA damage</keyword>
<dbReference type="GO" id="GO:0005829">
    <property type="term" value="C:cytosol"/>
    <property type="evidence" value="ECO:0007669"/>
    <property type="project" value="TreeGrafter"/>
</dbReference>
<evidence type="ECO:0000256" key="5">
    <source>
        <dbReference type="ARBA" id="ARBA00022801"/>
    </source>
</evidence>
<organism evidence="18 19">
    <name type="scientific">Auritidibacter ignavus</name>
    <dbReference type="NCBI Taxonomy" id="678932"/>
    <lineage>
        <taxon>Bacteria</taxon>
        <taxon>Bacillati</taxon>
        <taxon>Actinomycetota</taxon>
        <taxon>Actinomycetes</taxon>
        <taxon>Micrococcales</taxon>
        <taxon>Micrococcaceae</taxon>
        <taxon>Auritidibacter</taxon>
    </lineage>
</organism>
<evidence type="ECO:0000256" key="9">
    <source>
        <dbReference type="ARBA" id="ARBA00023125"/>
    </source>
</evidence>
<dbReference type="Pfam" id="PF12705">
    <property type="entry name" value="PDDEXK_1"/>
    <property type="match status" value="1"/>
</dbReference>
<sequence length="1126" mass="124711">MSEPQPGFELLQPLQPVASAVELDADQRRVVTLPAGHGPVLVIGAPGSGRTTTTIEYAVQRMITDCQPDEVVMLAGSRQAASQVRNALTARLQAEGLGTRAETPVRSVASFAFDVIRRMRAEGYLEHVEEPPRLLAGAEQDRKIAEILETYREENTGPQWPESLQQAVGLAGFRREVRELIDRCSEYGIEPGQLQRWGEEYHYPEWVAVAELLQDYRDDLDLRSASAFDPAGLITRAADYLADPAHRSFLDAERQRRPVVIIDDIQDANPAVYRLLEIWASDLDVVMTASPTTTVQGFRGATPQLLSELPQRMIRGDLSGEQRRQRIIELTHQHRMAAPVFQAWRRAAQRIPVTMGLPSTVPATPTSEEAETITNHNDERAEVRWVASAGQEKLLVHQQLLQLHLEHKIPYSNMAVIARTASRVDAIARSLSLEGIPVHRRMADVMLNQQAAVSPLLTLVAVASSPAPPRGTGLAPERLSWLLTGRYGGATAVHVRQLRRRLLQTEQAQGGSRSSHELLDILVDSPEMVYQMLSLDPGRALPDYARSVVRIGKMLNAMRGAVESDSPEPSQVLWAGWQAARVATSWETTALEGEAQQAAQAHRDLDAVIAVFDAAERYEDQFPGETSAGFVEYLENQDLPMDSLSETHHLDEAVSVLTPSSAVIGEWDAVLIVGVQEGIWPNTRVRGQLLKTGDLVDLVRGRTTHDRLVDRIAEVRTDEMRTFAAAISRARKIVIGSAVATEESQPSAFLDRIQPWHVTEDQPVRPITSVPTPLTRRMLVATLRRELENSARQKPEHRDESRQRDAATALAVLSDHGVSSANPNFWWGLAPLSSTHPAAVAEDLESGRPMISLSPSSLGAALANPAEWYFDKIGASTSSSEPLKRGTFVHALAEKYHQGRAEDLQAGLEELFPVLLRALELDPESWQAEGERQRIKDMLSFFSEYVIAMRHDGRSLVATELGVNATFTVEDLDVKVNGKIDRLEKDSQGRPTVVDLKTGKSMPRSEEVDRLPQLATYQALIISGVLKATKLESAEFSQPTTPGGAMLVQLGTTNQNLKVQHQQPVVPEDPEHPEENWASQQIRDAARRVSGASYLTWWDPGEFQKSSYQILSPITRQGRQITEWNL</sequence>
<dbReference type="Gene3D" id="3.90.320.10">
    <property type="match status" value="1"/>
</dbReference>
<dbReference type="PROSITE" id="PS51198">
    <property type="entry name" value="UVRD_HELICASE_ATP_BIND"/>
    <property type="match status" value="1"/>
</dbReference>
<comment type="catalytic activity">
    <reaction evidence="14">
        <text>ATP + H2O = ADP + phosphate + H(+)</text>
        <dbReference type="Rhea" id="RHEA:13065"/>
        <dbReference type="ChEBI" id="CHEBI:15377"/>
        <dbReference type="ChEBI" id="CHEBI:15378"/>
        <dbReference type="ChEBI" id="CHEBI:30616"/>
        <dbReference type="ChEBI" id="CHEBI:43474"/>
        <dbReference type="ChEBI" id="CHEBI:456216"/>
        <dbReference type="EC" id="5.6.2.4"/>
    </reaction>
</comment>
<dbReference type="InterPro" id="IPR038726">
    <property type="entry name" value="PDDEXK_AddAB-type"/>
</dbReference>
<dbReference type="GO" id="GO:0004527">
    <property type="term" value="F:exonuclease activity"/>
    <property type="evidence" value="ECO:0007669"/>
    <property type="project" value="UniProtKB-KW"/>
</dbReference>
<dbReference type="PANTHER" id="PTHR11070">
    <property type="entry name" value="UVRD / RECB / PCRA DNA HELICASE FAMILY MEMBER"/>
    <property type="match status" value="1"/>
</dbReference>
<feature type="domain" description="UvrD-like helicase C-terminal" evidence="17">
    <location>
        <begin position="342"/>
        <end position="664"/>
    </location>
</feature>
<dbReference type="GO" id="GO:0003677">
    <property type="term" value="F:DNA binding"/>
    <property type="evidence" value="ECO:0007669"/>
    <property type="project" value="UniProtKB-KW"/>
</dbReference>
<dbReference type="InterPro" id="IPR014017">
    <property type="entry name" value="DNA_helicase_UvrD-like_C"/>
</dbReference>
<dbReference type="PROSITE" id="PS51217">
    <property type="entry name" value="UVRD_HELICASE_CTER"/>
    <property type="match status" value="1"/>
</dbReference>
<dbReference type="Gene3D" id="1.10.10.160">
    <property type="match status" value="1"/>
</dbReference>
<dbReference type="InterPro" id="IPR013986">
    <property type="entry name" value="DExx_box_DNA_helicase_dom_sf"/>
</dbReference>
<dbReference type="EC" id="5.6.2.4" evidence="13"/>
<evidence type="ECO:0000256" key="10">
    <source>
        <dbReference type="ARBA" id="ARBA00023204"/>
    </source>
</evidence>
<comment type="similarity">
    <text evidence="1">Belongs to the helicase family. UvrD subfamily.</text>
</comment>
<reference evidence="18 19" key="1">
    <citation type="submission" date="2023-03" db="EMBL/GenBank/DDBJ databases">
        <title>Complete genome sequences of several Auritidibacter ignavus strains isolated from ear infections.</title>
        <authorList>
            <person name="Baehr T."/>
            <person name="Baumhoegger A.M."/>
        </authorList>
    </citation>
    <scope>NUCLEOTIDE SEQUENCE [LARGE SCALE GENOMIC DNA]</scope>
    <source>
        <strain evidence="18 19">BABAE-6</strain>
    </source>
</reference>
<name>A0AAJ6AJQ4_9MICC</name>
<keyword evidence="7" id="KW-0269">Exonuclease</keyword>
<dbReference type="InterPro" id="IPR027417">
    <property type="entry name" value="P-loop_NTPase"/>
</dbReference>
<keyword evidence="9" id="KW-0238">DNA-binding</keyword>
<evidence type="ECO:0000256" key="4">
    <source>
        <dbReference type="ARBA" id="ARBA00022763"/>
    </source>
</evidence>
<evidence type="ECO:0000256" key="12">
    <source>
        <dbReference type="ARBA" id="ARBA00034617"/>
    </source>
</evidence>
<evidence type="ECO:0000256" key="1">
    <source>
        <dbReference type="ARBA" id="ARBA00009922"/>
    </source>
</evidence>
<keyword evidence="5 15" id="KW-0378">Hydrolase</keyword>
<evidence type="ECO:0000256" key="2">
    <source>
        <dbReference type="ARBA" id="ARBA00022722"/>
    </source>
</evidence>
<keyword evidence="11" id="KW-0413">Isomerase</keyword>
<proteinExistence type="inferred from homology"/>
<evidence type="ECO:0000256" key="14">
    <source>
        <dbReference type="ARBA" id="ARBA00048988"/>
    </source>
</evidence>
<evidence type="ECO:0000256" key="7">
    <source>
        <dbReference type="ARBA" id="ARBA00022839"/>
    </source>
</evidence>
<dbReference type="GO" id="GO:0043138">
    <property type="term" value="F:3'-5' DNA helicase activity"/>
    <property type="evidence" value="ECO:0007669"/>
    <property type="project" value="UniProtKB-EC"/>
</dbReference>